<name>A0A967EC79_9PROT</name>
<comment type="caution">
    <text evidence="1">The sequence shown here is derived from an EMBL/GenBank/DDBJ whole genome shotgun (WGS) entry which is preliminary data.</text>
</comment>
<dbReference type="RefSeq" id="WP_166312793.1">
    <property type="nucleotide sequence ID" value="NZ_JAHRDV010000002.1"/>
</dbReference>
<keyword evidence="1" id="KW-0966">Cell projection</keyword>
<dbReference type="Proteomes" id="UP000597459">
    <property type="component" value="Unassembled WGS sequence"/>
</dbReference>
<sequence>MTDEALAVIRDVTALLEEENVHLRKGDVPAAVGLLRQKEAVLMQLDALDIDCKRDPNDKDANCCSEELPAALENLENVLADNRVLLKRALTAQRHIVEILARALPSPENRTHYGKTGGYVPSRGIPGRAYRNNA</sequence>
<evidence type="ECO:0000313" key="2">
    <source>
        <dbReference type="Proteomes" id="UP000597459"/>
    </source>
</evidence>
<gene>
    <name evidence="1" type="ORF">GOB87_01600</name>
</gene>
<accession>A0A967EC79</accession>
<keyword evidence="1" id="KW-0282">Flagellum</keyword>
<dbReference type="EMBL" id="WOTH01000002">
    <property type="protein sequence ID" value="NHO52660.1"/>
    <property type="molecule type" value="Genomic_DNA"/>
</dbReference>
<reference evidence="1" key="1">
    <citation type="submission" date="2019-11" db="EMBL/GenBank/DDBJ databases">
        <title>Description of new Acetobacter species.</title>
        <authorList>
            <person name="Cleenwerck I."/>
            <person name="Sombolestani A.S."/>
        </authorList>
    </citation>
    <scope>NUCLEOTIDE SEQUENCE</scope>
    <source>
        <strain evidence="1">LMG 1626</strain>
    </source>
</reference>
<dbReference type="AlphaFoldDB" id="A0A967EC79"/>
<proteinExistence type="predicted"/>
<keyword evidence="1" id="KW-0969">Cilium</keyword>
<protein>
    <submittedName>
        <fullName evidence="1">Flagellar protein FlgN</fullName>
    </submittedName>
</protein>
<evidence type="ECO:0000313" key="1">
    <source>
        <dbReference type="EMBL" id="NHO52660.1"/>
    </source>
</evidence>
<keyword evidence="2" id="KW-1185">Reference proteome</keyword>
<organism evidence="1 2">
    <name type="scientific">Acetobacter estunensis</name>
    <dbReference type="NCBI Taxonomy" id="104097"/>
    <lineage>
        <taxon>Bacteria</taxon>
        <taxon>Pseudomonadati</taxon>
        <taxon>Pseudomonadota</taxon>
        <taxon>Alphaproteobacteria</taxon>
        <taxon>Acetobacterales</taxon>
        <taxon>Acetobacteraceae</taxon>
        <taxon>Acetobacter</taxon>
    </lineage>
</organism>